<evidence type="ECO:0000256" key="1">
    <source>
        <dbReference type="SAM" id="MobiDB-lite"/>
    </source>
</evidence>
<name>A0AAV4RDK4_9ARAC</name>
<dbReference type="EMBL" id="BPLQ01005924">
    <property type="protein sequence ID" value="GIY18542.1"/>
    <property type="molecule type" value="Genomic_DNA"/>
</dbReference>
<protein>
    <submittedName>
        <fullName evidence="2">Uncharacterized protein</fullName>
    </submittedName>
</protein>
<evidence type="ECO:0000313" key="2">
    <source>
        <dbReference type="EMBL" id="GIY18542.1"/>
    </source>
</evidence>
<sequence>MANEGENDRLIRFVAPPQTHLPAMTSFVSIGPLPSVPRPSQLGGFLPRLDWTLLLLLSLAPGRPLKQCRSRDRPPPPPPPPMYRYCRPLLGTVAPGIVKL</sequence>
<keyword evidence="3" id="KW-1185">Reference proteome</keyword>
<dbReference type="Proteomes" id="UP001054837">
    <property type="component" value="Unassembled WGS sequence"/>
</dbReference>
<accession>A0AAV4RDK4</accession>
<organism evidence="2 3">
    <name type="scientific">Caerostris darwini</name>
    <dbReference type="NCBI Taxonomy" id="1538125"/>
    <lineage>
        <taxon>Eukaryota</taxon>
        <taxon>Metazoa</taxon>
        <taxon>Ecdysozoa</taxon>
        <taxon>Arthropoda</taxon>
        <taxon>Chelicerata</taxon>
        <taxon>Arachnida</taxon>
        <taxon>Araneae</taxon>
        <taxon>Araneomorphae</taxon>
        <taxon>Entelegynae</taxon>
        <taxon>Araneoidea</taxon>
        <taxon>Araneidae</taxon>
        <taxon>Caerostris</taxon>
    </lineage>
</organism>
<comment type="caution">
    <text evidence="2">The sequence shown here is derived from an EMBL/GenBank/DDBJ whole genome shotgun (WGS) entry which is preliminary data.</text>
</comment>
<reference evidence="2 3" key="1">
    <citation type="submission" date="2021-06" db="EMBL/GenBank/DDBJ databases">
        <title>Caerostris darwini draft genome.</title>
        <authorList>
            <person name="Kono N."/>
            <person name="Arakawa K."/>
        </authorList>
    </citation>
    <scope>NUCLEOTIDE SEQUENCE [LARGE SCALE GENOMIC DNA]</scope>
</reference>
<proteinExistence type="predicted"/>
<dbReference type="AlphaFoldDB" id="A0AAV4RDK4"/>
<feature type="region of interest" description="Disordered" evidence="1">
    <location>
        <begin position="65"/>
        <end position="84"/>
    </location>
</feature>
<evidence type="ECO:0000313" key="3">
    <source>
        <dbReference type="Proteomes" id="UP001054837"/>
    </source>
</evidence>
<gene>
    <name evidence="2" type="ORF">CDAR_527791</name>
</gene>